<feature type="domain" description="CRISPR system ring nuclease SSO1393-like" evidence="2">
    <location>
        <begin position="58"/>
        <end position="192"/>
    </location>
</feature>
<organism evidence="3 4">
    <name type="scientific">Aphanothece cf. minutissima CCALA 015</name>
    <dbReference type="NCBI Taxonomy" id="2107695"/>
    <lineage>
        <taxon>Bacteria</taxon>
        <taxon>Bacillati</taxon>
        <taxon>Cyanobacteriota</taxon>
        <taxon>Cyanophyceae</taxon>
        <taxon>Oscillatoriophycideae</taxon>
        <taxon>Chroococcales</taxon>
        <taxon>Aphanothecaceae</taxon>
        <taxon>Aphanothece</taxon>
    </lineage>
</organism>
<dbReference type="Gene3D" id="3.40.50.10770">
    <property type="entry name" value="Hypothetical protein VC1899 like domain (Restriction endonuclease-like)"/>
    <property type="match status" value="1"/>
</dbReference>
<accession>A0ABX5FC92</accession>
<dbReference type="Proteomes" id="UP000238218">
    <property type="component" value="Unassembled WGS sequence"/>
</dbReference>
<feature type="coiled-coil region" evidence="1">
    <location>
        <begin position="395"/>
        <end position="454"/>
    </location>
</feature>
<evidence type="ECO:0000256" key="1">
    <source>
        <dbReference type="SAM" id="Coils"/>
    </source>
</evidence>
<dbReference type="EMBL" id="PVWP01000001">
    <property type="protein sequence ID" value="PSB39455.1"/>
    <property type="molecule type" value="Genomic_DNA"/>
</dbReference>
<keyword evidence="4" id="KW-1185">Reference proteome</keyword>
<dbReference type="InterPro" id="IPR013442">
    <property type="entry name" value="SSO1393-like"/>
</dbReference>
<name>A0ABX5FC92_9CHRO</name>
<evidence type="ECO:0000313" key="3">
    <source>
        <dbReference type="EMBL" id="PSB39455.1"/>
    </source>
</evidence>
<dbReference type="NCBIfam" id="TIGR02619">
    <property type="entry name" value="putative CRISPR-associated protein, APE2256 family"/>
    <property type="match status" value="1"/>
</dbReference>
<evidence type="ECO:0000313" key="4">
    <source>
        <dbReference type="Proteomes" id="UP000238218"/>
    </source>
</evidence>
<gene>
    <name evidence="3" type="ORF">C7B81_02095</name>
</gene>
<reference evidence="3 4" key="1">
    <citation type="submission" date="2018-02" db="EMBL/GenBank/DDBJ databases">
        <authorList>
            <person name="Moore K."/>
            <person name="Momper L."/>
        </authorList>
    </citation>
    <scope>NUCLEOTIDE SEQUENCE [LARGE SCALE GENOMIC DNA]</scope>
    <source>
        <strain evidence="3 4">CCALA 015</strain>
    </source>
</reference>
<dbReference type="Pfam" id="PF09651">
    <property type="entry name" value="Cas_APE2256"/>
    <property type="match status" value="1"/>
</dbReference>
<evidence type="ECO:0000259" key="2">
    <source>
        <dbReference type="Pfam" id="PF09651"/>
    </source>
</evidence>
<reference evidence="3 4" key="2">
    <citation type="submission" date="2018-03" db="EMBL/GenBank/DDBJ databases">
        <title>The ancient ancestry and fast evolution of plastids.</title>
        <authorList>
            <person name="Moore K.R."/>
            <person name="Magnabosco C."/>
            <person name="Momper L."/>
            <person name="Gold D.A."/>
            <person name="Bosak T."/>
            <person name="Fournier G.P."/>
        </authorList>
    </citation>
    <scope>NUCLEOTIDE SEQUENCE [LARGE SCALE GENOMIC DNA]</scope>
    <source>
        <strain evidence="3 4">CCALA 015</strain>
    </source>
</reference>
<protein>
    <recommendedName>
        <fullName evidence="2">CRISPR system ring nuclease SSO1393-like domain-containing protein</fullName>
    </recommendedName>
</protein>
<proteinExistence type="predicted"/>
<comment type="caution">
    <text evidence="3">The sequence shown here is derived from an EMBL/GenBank/DDBJ whole genome shotgun (WGS) entry which is preliminary data.</text>
</comment>
<sequence length="455" mass="51423">MPRTLLLTTGTSIANGTAALSSYQRRATTWEEEALDLREQIRERLKGFDLGAEAGRVRASAELNILHRLPVQPDDEVVLFSTDTAEGRACTEELKRVIEADFAVADVAIERVQGLQVRDAHTLRHTGLSNLTRRLIHYLEDPQRQYTGGCVLCPNGGFKGVVPFLTVLGMIFRAPVVYVFEFAETVISLPPLPLELASDLFERALPALSWADATGIFEVGEFQRRIPGFLPEEAPLFDSFLEIVPDATDGRLGSLSPLISALSRRGPGGETLRISERAQRELAGLDATLRREVEHHLLKLTSSIWRSQHRDSKFNSNLEYYPRGHNPWRFAGYTEDGQFHLCWFAQHDAYDRLIPHLGQRVRFSDELFTDYTPQSPADSPPAADDPYRQHTWSDLRAVVAKLEAENQRLASVERLASQNAARLQKLHHEARRSIDELNDTNRELRDRIRQLEESS</sequence>
<dbReference type="RefSeq" id="WP_106219646.1">
    <property type="nucleotide sequence ID" value="NZ_PVWP01000001.1"/>
</dbReference>
<keyword evidence="1" id="KW-0175">Coiled coil</keyword>